<gene>
    <name evidence="2" type="ORF">PHLCEN_2v2775</name>
</gene>
<dbReference type="EMBL" id="MLYV02000256">
    <property type="protein sequence ID" value="PSS29627.1"/>
    <property type="molecule type" value="Genomic_DNA"/>
</dbReference>
<evidence type="ECO:0000256" key="1">
    <source>
        <dbReference type="SAM" id="MobiDB-lite"/>
    </source>
</evidence>
<name>A0A2R6RHX9_9APHY</name>
<protein>
    <submittedName>
        <fullName evidence="2">Uncharacterized protein</fullName>
    </submittedName>
</protein>
<comment type="caution">
    <text evidence="2">The sequence shown here is derived from an EMBL/GenBank/DDBJ whole genome shotgun (WGS) entry which is preliminary data.</text>
</comment>
<organism evidence="2 3">
    <name type="scientific">Hermanssonia centrifuga</name>
    <dbReference type="NCBI Taxonomy" id="98765"/>
    <lineage>
        <taxon>Eukaryota</taxon>
        <taxon>Fungi</taxon>
        <taxon>Dikarya</taxon>
        <taxon>Basidiomycota</taxon>
        <taxon>Agaricomycotina</taxon>
        <taxon>Agaricomycetes</taxon>
        <taxon>Polyporales</taxon>
        <taxon>Meruliaceae</taxon>
        <taxon>Hermanssonia</taxon>
    </lineage>
</organism>
<keyword evidence="3" id="KW-1185">Reference proteome</keyword>
<accession>A0A2R6RHX9</accession>
<dbReference type="Proteomes" id="UP000186601">
    <property type="component" value="Unassembled WGS sequence"/>
</dbReference>
<dbReference type="AlphaFoldDB" id="A0A2R6RHX9"/>
<feature type="region of interest" description="Disordered" evidence="1">
    <location>
        <begin position="1"/>
        <end position="31"/>
    </location>
</feature>
<sequence>MARRPKKRVKYQHDASSGAAESSNFGEDPILQVQGLPSMPLDILEEVSSDQYTLDDDRFLR</sequence>
<evidence type="ECO:0000313" key="3">
    <source>
        <dbReference type="Proteomes" id="UP000186601"/>
    </source>
</evidence>
<proteinExistence type="predicted"/>
<reference evidence="2 3" key="1">
    <citation type="submission" date="2018-02" db="EMBL/GenBank/DDBJ databases">
        <title>Genome sequence of the basidiomycete white-rot fungus Phlebia centrifuga.</title>
        <authorList>
            <person name="Granchi Z."/>
            <person name="Peng M."/>
            <person name="de Vries R.P."/>
            <person name="Hilden K."/>
            <person name="Makela M.R."/>
            <person name="Grigoriev I."/>
            <person name="Riley R."/>
        </authorList>
    </citation>
    <scope>NUCLEOTIDE SEQUENCE [LARGE SCALE GENOMIC DNA]</scope>
    <source>
        <strain evidence="2 3">FBCC195</strain>
    </source>
</reference>
<feature type="compositionally biased region" description="Basic residues" evidence="1">
    <location>
        <begin position="1"/>
        <end position="10"/>
    </location>
</feature>
<evidence type="ECO:0000313" key="2">
    <source>
        <dbReference type="EMBL" id="PSS29627.1"/>
    </source>
</evidence>